<protein>
    <submittedName>
        <fullName evidence="2">Uncharacterized protein</fullName>
    </submittedName>
</protein>
<dbReference type="EMBL" id="CR522870">
    <property type="protein sequence ID" value="CAG36110.1"/>
    <property type="molecule type" value="Genomic_DNA"/>
</dbReference>
<accession>Q6ANG4</accession>
<keyword evidence="3" id="KW-1185">Reference proteome</keyword>
<dbReference type="HOGENOM" id="CLU_106626_0_0_7"/>
<keyword evidence="1" id="KW-0472">Membrane</keyword>
<dbReference type="AlphaFoldDB" id="Q6ANG4"/>
<keyword evidence="1" id="KW-1133">Transmembrane helix</keyword>
<dbReference type="KEGG" id="dps:DP1381"/>
<dbReference type="RefSeq" id="WP_011188622.1">
    <property type="nucleotide sequence ID" value="NC_006138.1"/>
</dbReference>
<evidence type="ECO:0000313" key="2">
    <source>
        <dbReference type="EMBL" id="CAG36110.1"/>
    </source>
</evidence>
<evidence type="ECO:0000313" key="3">
    <source>
        <dbReference type="Proteomes" id="UP000000602"/>
    </source>
</evidence>
<evidence type="ECO:0000256" key="1">
    <source>
        <dbReference type="SAM" id="Phobius"/>
    </source>
</evidence>
<dbReference type="eggNOG" id="ENOG5030NVI">
    <property type="taxonomic scope" value="Bacteria"/>
</dbReference>
<organism evidence="2 3">
    <name type="scientific">Desulfotalea psychrophila (strain LSv54 / DSM 12343)</name>
    <dbReference type="NCBI Taxonomy" id="177439"/>
    <lineage>
        <taxon>Bacteria</taxon>
        <taxon>Pseudomonadati</taxon>
        <taxon>Thermodesulfobacteriota</taxon>
        <taxon>Desulfobulbia</taxon>
        <taxon>Desulfobulbales</taxon>
        <taxon>Desulfocapsaceae</taxon>
        <taxon>Desulfotalea</taxon>
    </lineage>
</organism>
<name>Q6ANG4_DESPS</name>
<gene>
    <name evidence="2" type="ordered locus">DP1381</name>
</gene>
<sequence>MKESRFFTLVWRINGLLLMVAGVLAIGISTFAGYKIITDIVRERSSSNIVNVEEKDAIKEEWQLGYLTNIEGGPYVMSPLRSEQNYAQSYYSKSSTSARNYLFINGTTNEQHWLLSSHQYLIVDFELLSERREKDVQAILYRVVKTDSNEDKRLTGDDTLTIGLSLPTGAGYKEILQGVNTFIGQRVITPTTLLIIFEQGGIGYSANVNLTDFTLYNKRPIAKVGA</sequence>
<proteinExistence type="predicted"/>
<keyword evidence="1" id="KW-0812">Transmembrane</keyword>
<dbReference type="OrthoDB" id="5431327at2"/>
<reference evidence="3" key="1">
    <citation type="journal article" date="2004" name="Environ. Microbiol.">
        <title>The genome of Desulfotalea psychrophila, a sulfate-reducing bacterium from permanently cold Arctic sediments.</title>
        <authorList>
            <person name="Rabus R."/>
            <person name="Ruepp A."/>
            <person name="Frickey T."/>
            <person name="Rattei T."/>
            <person name="Fartmann B."/>
            <person name="Stark M."/>
            <person name="Bauer M."/>
            <person name="Zibat A."/>
            <person name="Lombardot T."/>
            <person name="Becker I."/>
            <person name="Amann J."/>
            <person name="Gellner K."/>
            <person name="Teeling H."/>
            <person name="Leuschner W.D."/>
            <person name="Gloeckner F.-O."/>
            <person name="Lupas A.N."/>
            <person name="Amann R."/>
            <person name="Klenk H.-P."/>
        </authorList>
    </citation>
    <scope>NUCLEOTIDE SEQUENCE [LARGE SCALE GENOMIC DNA]</scope>
    <source>
        <strain evidence="3">DSM 12343 / LSv54</strain>
    </source>
</reference>
<feature type="transmembrane region" description="Helical" evidence="1">
    <location>
        <begin position="16"/>
        <end position="37"/>
    </location>
</feature>
<dbReference type="Proteomes" id="UP000000602">
    <property type="component" value="Chromosome"/>
</dbReference>